<evidence type="ECO:0000313" key="2">
    <source>
        <dbReference type="Proteomes" id="UP001595692"/>
    </source>
</evidence>
<reference evidence="2" key="1">
    <citation type="journal article" date="2019" name="Int. J. Syst. Evol. Microbiol.">
        <title>The Global Catalogue of Microorganisms (GCM) 10K type strain sequencing project: providing services to taxonomists for standard genome sequencing and annotation.</title>
        <authorList>
            <consortium name="The Broad Institute Genomics Platform"/>
            <consortium name="The Broad Institute Genome Sequencing Center for Infectious Disease"/>
            <person name="Wu L."/>
            <person name="Ma J."/>
        </authorList>
    </citation>
    <scope>NUCLEOTIDE SEQUENCE [LARGE SCALE GENOMIC DNA]</scope>
    <source>
        <strain evidence="2">CCUG 54939</strain>
    </source>
</reference>
<dbReference type="SUPFAM" id="SSF141571">
    <property type="entry name" value="Pentapeptide repeat-like"/>
    <property type="match status" value="1"/>
</dbReference>
<dbReference type="Gene3D" id="2.160.20.80">
    <property type="entry name" value="E3 ubiquitin-protein ligase SopA"/>
    <property type="match status" value="1"/>
</dbReference>
<dbReference type="PANTHER" id="PTHR42999">
    <property type="entry name" value="ANTIBIOTIC RESISTANCE PROTEIN MCBG"/>
    <property type="match status" value="1"/>
</dbReference>
<organism evidence="1 2">
    <name type="scientific">Pseudaeromonas sharmana</name>
    <dbReference type="NCBI Taxonomy" id="328412"/>
    <lineage>
        <taxon>Bacteria</taxon>
        <taxon>Pseudomonadati</taxon>
        <taxon>Pseudomonadota</taxon>
        <taxon>Gammaproteobacteria</taxon>
        <taxon>Aeromonadales</taxon>
        <taxon>Aeromonadaceae</taxon>
        <taxon>Pseudaeromonas</taxon>
    </lineage>
</organism>
<gene>
    <name evidence="1" type="ORF">ACFOSS_05405</name>
</gene>
<dbReference type="PANTHER" id="PTHR42999:SF1">
    <property type="entry name" value="PENTAPEPTIDE REPEAT-CONTAINING PROTEIN"/>
    <property type="match status" value="1"/>
</dbReference>
<accession>A0ABV8CL86</accession>
<dbReference type="Proteomes" id="UP001595692">
    <property type="component" value="Unassembled WGS sequence"/>
</dbReference>
<proteinExistence type="predicted"/>
<comment type="caution">
    <text evidence="1">The sequence shown here is derived from an EMBL/GenBank/DDBJ whole genome shotgun (WGS) entry which is preliminary data.</text>
</comment>
<dbReference type="EMBL" id="JBHSAF010000003">
    <property type="protein sequence ID" value="MFC3912899.1"/>
    <property type="molecule type" value="Genomic_DNA"/>
</dbReference>
<dbReference type="RefSeq" id="WP_377151112.1">
    <property type="nucleotide sequence ID" value="NZ_JBHSAF010000003.1"/>
</dbReference>
<protein>
    <submittedName>
        <fullName evidence="1">Pentapeptide repeat-containing protein</fullName>
    </submittedName>
</protein>
<sequence length="203" mass="23034">MAKPAATWISNTEYYDTDFRHLKLPGHTLSAARFEACHFLDCDLTGAVWRHGQVRECLFERCNLSLWQLPFTELAGVTFQECKLLGVDWTRASTPLLAPQPRLSFARCLLDDGSFFALPLDQLVLRDCQLRDVDFREASLRRADFRGSDLAGSLFGQTNLEAADFSDARDYDIDPLNNRLQGARFSRFEALRLLLGLGIELVE</sequence>
<name>A0ABV8CL86_9GAMM</name>
<dbReference type="Pfam" id="PF13599">
    <property type="entry name" value="Pentapeptide_4"/>
    <property type="match status" value="2"/>
</dbReference>
<keyword evidence="2" id="KW-1185">Reference proteome</keyword>
<dbReference type="InterPro" id="IPR052949">
    <property type="entry name" value="PA_immunity-related"/>
</dbReference>
<evidence type="ECO:0000313" key="1">
    <source>
        <dbReference type="EMBL" id="MFC3912899.1"/>
    </source>
</evidence>
<dbReference type="InterPro" id="IPR001646">
    <property type="entry name" value="5peptide_repeat"/>
</dbReference>